<dbReference type="AlphaFoldDB" id="A0A8T0GUX3"/>
<evidence type="ECO:0000259" key="1">
    <source>
        <dbReference type="PROSITE" id="PS50011"/>
    </source>
</evidence>
<dbReference type="Gene3D" id="2.120.10.70">
    <property type="entry name" value="Fucose-specific lectin"/>
    <property type="match status" value="1"/>
</dbReference>
<gene>
    <name evidence="2" type="ORF">KC19_9G068200</name>
</gene>
<dbReference type="InterPro" id="IPR011009">
    <property type="entry name" value="Kinase-like_dom_sf"/>
</dbReference>
<evidence type="ECO:0000313" key="3">
    <source>
        <dbReference type="Proteomes" id="UP000822688"/>
    </source>
</evidence>
<protein>
    <recommendedName>
        <fullName evidence="1">Protein kinase domain-containing protein</fullName>
    </recommendedName>
</protein>
<organism evidence="2 3">
    <name type="scientific">Ceratodon purpureus</name>
    <name type="common">Fire moss</name>
    <name type="synonym">Dicranum purpureum</name>
    <dbReference type="NCBI Taxonomy" id="3225"/>
    <lineage>
        <taxon>Eukaryota</taxon>
        <taxon>Viridiplantae</taxon>
        <taxon>Streptophyta</taxon>
        <taxon>Embryophyta</taxon>
        <taxon>Bryophyta</taxon>
        <taxon>Bryophytina</taxon>
        <taxon>Bryopsida</taxon>
        <taxon>Dicranidae</taxon>
        <taxon>Pseudoditrichales</taxon>
        <taxon>Ditrichaceae</taxon>
        <taxon>Ceratodon</taxon>
    </lineage>
</organism>
<accession>A0A8T0GUX3</accession>
<dbReference type="GO" id="GO:0005524">
    <property type="term" value="F:ATP binding"/>
    <property type="evidence" value="ECO:0007669"/>
    <property type="project" value="InterPro"/>
</dbReference>
<dbReference type="PANTHER" id="PTHR44329">
    <property type="entry name" value="SERINE/THREONINE-PROTEIN KINASE TNNI3K-RELATED"/>
    <property type="match status" value="1"/>
</dbReference>
<dbReference type="Pfam" id="PF07714">
    <property type="entry name" value="PK_Tyr_Ser-Thr"/>
    <property type="match status" value="1"/>
</dbReference>
<dbReference type="GO" id="GO:0004674">
    <property type="term" value="F:protein serine/threonine kinase activity"/>
    <property type="evidence" value="ECO:0007669"/>
    <property type="project" value="TreeGrafter"/>
</dbReference>
<feature type="domain" description="Protein kinase" evidence="1">
    <location>
        <begin position="250"/>
        <end position="546"/>
    </location>
</feature>
<dbReference type="PROSITE" id="PS50011">
    <property type="entry name" value="PROTEIN_KINASE_DOM"/>
    <property type="match status" value="1"/>
</dbReference>
<dbReference type="InterPro" id="IPR051681">
    <property type="entry name" value="Ser/Thr_Kinases-Pseudokinases"/>
</dbReference>
<keyword evidence="3" id="KW-1185">Reference proteome</keyword>
<name>A0A8T0GUX3_CERPU</name>
<dbReference type="SUPFAM" id="SSF56112">
    <property type="entry name" value="Protein kinase-like (PK-like)"/>
    <property type="match status" value="1"/>
</dbReference>
<dbReference type="SMART" id="SM00220">
    <property type="entry name" value="S_TKc"/>
    <property type="match status" value="1"/>
</dbReference>
<sequence>MSRKIVLKASKNSWIDVSNTPHTEAAEGRMGILSCNFYRNQSRVLKKQLSDAEEILTKHISHVSQGRGTVSSVGLRWPQSTLLELLRMLKAGKALIEGCHDDPCFKAYLRWTEMTLAFAETMKEIIWCMSVGFYSNKKRCSQGNPFTAMDEFPLAELGACKELYMLQMAASDDERELLKAVDMWIEKHRCSVKECGGPQQPFENPPFCIATQIWERRNEEKKKVGDAGIETSFEVDHTSILWNINSKILPEDGKFIGSGAFCSVIETTWLGDTYAKKNFRMENPAVFETEANALSRLTHPHMVTVLAYSVDAESLISSLLMERFPYDLRQYMTKRQKEGINPPFKILAAVDLMLQWSQAMMYMHSEGMVHRDLKPGNVLVKPVDDPELWQQGFVTVAKLADFGLAKLKNEVTNYSHMTKNQGTRTYMAPEVFRADEDDHEHSLFAFPRKADVWSFGIVCSEILTGKAPFQNVNFKMGDLYKLLTDLDNPLRPELPESCPEELASLIRDCWHTDPMRRPDFKDICKTLRHLKGVMMLEGDGQLEPWMETKLRSLVDVELKYESRFKQLSNTGSHDIPYCLFYTTFDGSSWTTAVPSSLPHPEMASPNGMSLADHHGTLVGVHRAADEWKFSRNLYWNTYTGTSWTRPQIMESQTSPSRPAVATFGDRLYCLYRGEGNEIWCTSLGSNLNDLWTPAVDVGGVYRTSDGPALASYRGCLISVIRGLDNYVYWDVFNGLGWRGYEEMKNGAFTSGSPALAVYKNELYCCIRGMDGYLHWGRYFGTDWFALTKLVDYQLGVVSGPSLAVFNNQLVCTLEGPDNKFYYTTFDGLRWSQVRKVPFQSSCTGEQGLCTYNSKLFCVYGVWPV</sequence>
<proteinExistence type="predicted"/>
<dbReference type="Proteomes" id="UP000822688">
    <property type="component" value="Chromosome 9"/>
</dbReference>
<dbReference type="InterPro" id="IPR000719">
    <property type="entry name" value="Prot_kinase_dom"/>
</dbReference>
<evidence type="ECO:0000313" key="2">
    <source>
        <dbReference type="EMBL" id="KAG0561488.1"/>
    </source>
</evidence>
<reference evidence="2" key="1">
    <citation type="submission" date="2020-06" db="EMBL/GenBank/DDBJ databases">
        <title>WGS assembly of Ceratodon purpureus strain R40.</title>
        <authorList>
            <person name="Carey S.B."/>
            <person name="Jenkins J."/>
            <person name="Shu S."/>
            <person name="Lovell J.T."/>
            <person name="Sreedasyam A."/>
            <person name="Maumus F."/>
            <person name="Tiley G.P."/>
            <person name="Fernandez-Pozo N."/>
            <person name="Barry K."/>
            <person name="Chen C."/>
            <person name="Wang M."/>
            <person name="Lipzen A."/>
            <person name="Daum C."/>
            <person name="Saski C.A."/>
            <person name="Payton A.C."/>
            <person name="Mcbreen J.C."/>
            <person name="Conrad R.E."/>
            <person name="Kollar L.M."/>
            <person name="Olsson S."/>
            <person name="Huttunen S."/>
            <person name="Landis J.B."/>
            <person name="Wickett N.J."/>
            <person name="Johnson M.G."/>
            <person name="Rensing S.A."/>
            <person name="Grimwood J."/>
            <person name="Schmutz J."/>
            <person name="Mcdaniel S.F."/>
        </authorList>
    </citation>
    <scope>NUCLEOTIDE SEQUENCE</scope>
    <source>
        <strain evidence="2">R40</strain>
    </source>
</reference>
<dbReference type="Gene3D" id="1.10.510.10">
    <property type="entry name" value="Transferase(Phosphotransferase) domain 1"/>
    <property type="match status" value="1"/>
</dbReference>
<comment type="caution">
    <text evidence="2">The sequence shown here is derived from an EMBL/GenBank/DDBJ whole genome shotgun (WGS) entry which is preliminary data.</text>
</comment>
<dbReference type="PROSITE" id="PS00108">
    <property type="entry name" value="PROTEIN_KINASE_ST"/>
    <property type="match status" value="1"/>
</dbReference>
<dbReference type="InterPro" id="IPR008271">
    <property type="entry name" value="Ser/Thr_kinase_AS"/>
</dbReference>
<dbReference type="SUPFAM" id="SSF89372">
    <property type="entry name" value="Fucose-specific lectin"/>
    <property type="match status" value="2"/>
</dbReference>
<dbReference type="PANTHER" id="PTHR44329:SF260">
    <property type="entry name" value="PROTEIN KINASE DOMAIN-CONTAINING PROTEIN"/>
    <property type="match status" value="1"/>
</dbReference>
<dbReference type="InterPro" id="IPR001245">
    <property type="entry name" value="Ser-Thr/Tyr_kinase_cat_dom"/>
</dbReference>
<dbReference type="EMBL" id="CM026430">
    <property type="protein sequence ID" value="KAG0561488.1"/>
    <property type="molecule type" value="Genomic_DNA"/>
</dbReference>